<comment type="similarity">
    <text evidence="1">Belongs to the NAD(P)-dependent epimerase/dehydratase family.</text>
</comment>
<evidence type="ECO:0000313" key="4">
    <source>
        <dbReference type="EMBL" id="MBW81311.1"/>
    </source>
</evidence>
<dbReference type="AlphaFoldDB" id="A0A2P2IJE4"/>
<dbReference type="EMBL" id="GGEC01000828">
    <property type="protein sequence ID" value="MBW81311.1"/>
    <property type="molecule type" value="Transcribed_RNA"/>
</dbReference>
<dbReference type="PANTHER" id="PTHR43574">
    <property type="entry name" value="EPIMERASE-RELATED"/>
    <property type="match status" value="1"/>
</dbReference>
<proteinExistence type="inferred from homology"/>
<name>A0A2P2IJE4_RHIMU</name>
<sequence>MGGKKKEAAQFRMYNLGNTSPVPVTELVNVLEKVLKVKAKKKVLPLPRNGDVEFTHANISLAQLELGYKPATDLETGIKKFVRWYIRFKNEKLPMNYKFQ</sequence>
<organism evidence="4">
    <name type="scientific">Rhizophora mucronata</name>
    <name type="common">Asiatic mangrove</name>
    <dbReference type="NCBI Taxonomy" id="61149"/>
    <lineage>
        <taxon>Eukaryota</taxon>
        <taxon>Viridiplantae</taxon>
        <taxon>Streptophyta</taxon>
        <taxon>Embryophyta</taxon>
        <taxon>Tracheophyta</taxon>
        <taxon>Spermatophyta</taxon>
        <taxon>Magnoliopsida</taxon>
        <taxon>eudicotyledons</taxon>
        <taxon>Gunneridae</taxon>
        <taxon>Pentapetalae</taxon>
        <taxon>rosids</taxon>
        <taxon>fabids</taxon>
        <taxon>Malpighiales</taxon>
        <taxon>Rhizophoraceae</taxon>
        <taxon>Rhizophora</taxon>
    </lineage>
</organism>
<dbReference type="InterPro" id="IPR036291">
    <property type="entry name" value="NAD(P)-bd_dom_sf"/>
</dbReference>
<dbReference type="Gene3D" id="3.90.25.10">
    <property type="entry name" value="UDP-galactose 4-epimerase, domain 1"/>
    <property type="match status" value="1"/>
</dbReference>
<reference evidence="4" key="1">
    <citation type="submission" date="2018-02" db="EMBL/GenBank/DDBJ databases">
        <title>Rhizophora mucronata_Transcriptome.</title>
        <authorList>
            <person name="Meera S.P."/>
            <person name="Sreeshan A."/>
            <person name="Augustine A."/>
        </authorList>
    </citation>
    <scope>NUCLEOTIDE SEQUENCE</scope>
    <source>
        <tissue evidence="4">Leaf</tissue>
    </source>
</reference>
<evidence type="ECO:0000256" key="1">
    <source>
        <dbReference type="ARBA" id="ARBA00007637"/>
    </source>
</evidence>
<accession>A0A2P2IJE4</accession>
<protein>
    <submittedName>
        <fullName evidence="4">Uncharacterized protein</fullName>
    </submittedName>
</protein>
<keyword evidence="2" id="KW-0520">NAD</keyword>
<dbReference type="GO" id="GO:0016853">
    <property type="term" value="F:isomerase activity"/>
    <property type="evidence" value="ECO:0007669"/>
    <property type="project" value="UniProtKB-KW"/>
</dbReference>
<evidence type="ECO:0000256" key="3">
    <source>
        <dbReference type="ARBA" id="ARBA00023235"/>
    </source>
</evidence>
<evidence type="ECO:0000256" key="2">
    <source>
        <dbReference type="ARBA" id="ARBA00023027"/>
    </source>
</evidence>
<keyword evidence="3" id="KW-0413">Isomerase</keyword>
<dbReference type="SUPFAM" id="SSF51735">
    <property type="entry name" value="NAD(P)-binding Rossmann-fold domains"/>
    <property type="match status" value="1"/>
</dbReference>
<dbReference type="Gene3D" id="3.40.50.720">
    <property type="entry name" value="NAD(P)-binding Rossmann-like Domain"/>
    <property type="match status" value="1"/>
</dbReference>
<dbReference type="PRINTS" id="PR01713">
    <property type="entry name" value="NUCEPIMERASE"/>
</dbReference>